<evidence type="ECO:0008006" key="3">
    <source>
        <dbReference type="Google" id="ProtNLM"/>
    </source>
</evidence>
<dbReference type="SUPFAM" id="SSF52540">
    <property type="entry name" value="P-loop containing nucleoside triphosphate hydrolases"/>
    <property type="match status" value="1"/>
</dbReference>
<gene>
    <name evidence="1" type="ORF">C725_2032</name>
</gene>
<sequence>MRCLYLHIGQPKTASTFLQNDVFPRLSGLDVALLPRVSNYRNHDARRSGDGRLAEQITARSPILWTKHKAELEPALLGTGSSRSRLVSDEMFFGNFRGAAEVLPHLRAIVEMARSRFDAVRILCLIRRQSTRLMSGYVQRSDAKLKAGQADFEAFARSMCDPHDERYRRGMAWEYGDLAAGLLDIVGPAGLFMRPYEELRHDPRPFLEGLMSFLGQEPCSADVLIETLLHEGRQANVRRLEQDLWQARRFNRLSEGISRLDLLREPLAYLRRKYTAPSQIRLRPEISEMILRSYEETNRRAARLLNIDLARYGYVPTGEPEAP</sequence>
<dbReference type="EMBL" id="AMRV01000006">
    <property type="protein sequence ID" value="EMD82645.1"/>
    <property type="molecule type" value="Genomic_DNA"/>
</dbReference>
<protein>
    <recommendedName>
        <fullName evidence="3">Sulfotransferase family protein</fullName>
    </recommendedName>
</protein>
<dbReference type="Gene3D" id="3.40.50.300">
    <property type="entry name" value="P-loop containing nucleotide triphosphate hydrolases"/>
    <property type="match status" value="1"/>
</dbReference>
<dbReference type="Proteomes" id="UP000011717">
    <property type="component" value="Unassembled WGS sequence"/>
</dbReference>
<organism evidence="1 2">
    <name type="scientific">Pacificimonas flava</name>
    <dbReference type="NCBI Taxonomy" id="1234595"/>
    <lineage>
        <taxon>Bacteria</taxon>
        <taxon>Pseudomonadati</taxon>
        <taxon>Pseudomonadota</taxon>
        <taxon>Alphaproteobacteria</taxon>
        <taxon>Sphingomonadales</taxon>
        <taxon>Sphingosinicellaceae</taxon>
        <taxon>Pacificimonas</taxon>
    </lineage>
</organism>
<keyword evidence="2" id="KW-1185">Reference proteome</keyword>
<evidence type="ECO:0000313" key="1">
    <source>
        <dbReference type="EMBL" id="EMD82645.1"/>
    </source>
</evidence>
<reference evidence="1 2" key="1">
    <citation type="journal article" date="2013" name="Genome Announc.">
        <title>Draft Genome Sequence of Strain JLT2015T, Belonging to the Family Sphingomonadaceae of the Alphaproteobacteria.</title>
        <authorList>
            <person name="Tang K."/>
            <person name="Liu K."/>
            <person name="Li S."/>
            <person name="Jiao N."/>
        </authorList>
    </citation>
    <scope>NUCLEOTIDE SEQUENCE [LARGE SCALE GENOMIC DNA]</scope>
    <source>
        <strain evidence="1 2">JLT2015</strain>
    </source>
</reference>
<dbReference type="InterPro" id="IPR027417">
    <property type="entry name" value="P-loop_NTPase"/>
</dbReference>
<comment type="caution">
    <text evidence="1">The sequence shown here is derived from an EMBL/GenBank/DDBJ whole genome shotgun (WGS) entry which is preliminary data.</text>
</comment>
<accession>M2SB82</accession>
<proteinExistence type="predicted"/>
<dbReference type="AlphaFoldDB" id="M2SB82"/>
<name>M2SB82_9SPHN</name>
<evidence type="ECO:0000313" key="2">
    <source>
        <dbReference type="Proteomes" id="UP000011717"/>
    </source>
</evidence>